<organism evidence="4">
    <name type="scientific">Hydatigena taeniaeformis</name>
    <name type="common">Feline tapeworm</name>
    <name type="synonym">Taenia taeniaeformis</name>
    <dbReference type="NCBI Taxonomy" id="6205"/>
    <lineage>
        <taxon>Eukaryota</taxon>
        <taxon>Metazoa</taxon>
        <taxon>Spiralia</taxon>
        <taxon>Lophotrochozoa</taxon>
        <taxon>Platyhelminthes</taxon>
        <taxon>Cestoda</taxon>
        <taxon>Eucestoda</taxon>
        <taxon>Cyclophyllidea</taxon>
        <taxon>Taeniidae</taxon>
        <taxon>Hydatigera</taxon>
    </lineage>
</organism>
<feature type="compositionally biased region" description="Low complexity" evidence="1">
    <location>
        <begin position="138"/>
        <end position="152"/>
    </location>
</feature>
<evidence type="ECO:0000313" key="4">
    <source>
        <dbReference type="WBParaSite" id="TTAC_0000600501-mRNA-1"/>
    </source>
</evidence>
<feature type="region of interest" description="Disordered" evidence="1">
    <location>
        <begin position="44"/>
        <end position="67"/>
    </location>
</feature>
<keyword evidence="3" id="KW-1185">Reference proteome</keyword>
<dbReference type="EMBL" id="UYWX01010092">
    <property type="protein sequence ID" value="VDM28127.1"/>
    <property type="molecule type" value="Genomic_DNA"/>
</dbReference>
<sequence>MHSETSFQGVNAKSGILEEDKGINSCRTPGYLLSSSANHKYSGGSTLMEHSGTSNSGKTACQDEPKNSCENTQYSFDYGQMAYLVPGVGYLYVNEVAEPVTLDKAAGPQVPPIPAPRASLLPTSTRVPPLDLSTLTQAAPSITTITTAPSPSDLSSPHATSGSM</sequence>
<feature type="compositionally biased region" description="Polar residues" evidence="1">
    <location>
        <begin position="153"/>
        <end position="164"/>
    </location>
</feature>
<reference evidence="4" key="1">
    <citation type="submission" date="2017-02" db="UniProtKB">
        <authorList>
            <consortium name="WormBaseParasite"/>
        </authorList>
    </citation>
    <scope>IDENTIFICATION</scope>
</reference>
<dbReference type="Proteomes" id="UP000274429">
    <property type="component" value="Unassembled WGS sequence"/>
</dbReference>
<feature type="compositionally biased region" description="Polar residues" evidence="1">
    <location>
        <begin position="1"/>
        <end position="11"/>
    </location>
</feature>
<feature type="region of interest" description="Disordered" evidence="1">
    <location>
        <begin position="1"/>
        <end position="22"/>
    </location>
</feature>
<protein>
    <submittedName>
        <fullName evidence="4">Growth hormone receptor</fullName>
    </submittedName>
</protein>
<accession>A0A0R3WZ15</accession>
<feature type="region of interest" description="Disordered" evidence="1">
    <location>
        <begin position="105"/>
        <end position="164"/>
    </location>
</feature>
<gene>
    <name evidence="2" type="ORF">TTAC_LOCUS5990</name>
</gene>
<dbReference type="WBParaSite" id="TTAC_0000600501-mRNA-1">
    <property type="protein sequence ID" value="TTAC_0000600501-mRNA-1"/>
    <property type="gene ID" value="TTAC_0000600501"/>
</dbReference>
<name>A0A0R3WZ15_HYDTA</name>
<evidence type="ECO:0000313" key="3">
    <source>
        <dbReference type="Proteomes" id="UP000274429"/>
    </source>
</evidence>
<evidence type="ECO:0000313" key="2">
    <source>
        <dbReference type="EMBL" id="VDM28127.1"/>
    </source>
</evidence>
<proteinExistence type="predicted"/>
<evidence type="ECO:0000256" key="1">
    <source>
        <dbReference type="SAM" id="MobiDB-lite"/>
    </source>
</evidence>
<dbReference type="AlphaFoldDB" id="A0A0R3WZ15"/>
<reference evidence="2 3" key="2">
    <citation type="submission" date="2018-11" db="EMBL/GenBank/DDBJ databases">
        <authorList>
            <consortium name="Pathogen Informatics"/>
        </authorList>
    </citation>
    <scope>NUCLEOTIDE SEQUENCE [LARGE SCALE GENOMIC DNA]</scope>
</reference>